<organism evidence="4 5">
    <name type="scientific">Neomonachus schauinslandi</name>
    <name type="common">Hawaiian monk seal</name>
    <name type="synonym">Monachus schauinslandi</name>
    <dbReference type="NCBI Taxonomy" id="29088"/>
    <lineage>
        <taxon>Eukaryota</taxon>
        <taxon>Metazoa</taxon>
        <taxon>Chordata</taxon>
        <taxon>Craniata</taxon>
        <taxon>Vertebrata</taxon>
        <taxon>Euteleostomi</taxon>
        <taxon>Mammalia</taxon>
        <taxon>Eutheria</taxon>
        <taxon>Laurasiatheria</taxon>
        <taxon>Carnivora</taxon>
        <taxon>Caniformia</taxon>
        <taxon>Pinnipedia</taxon>
        <taxon>Phocidae</taxon>
        <taxon>Monachinae</taxon>
        <taxon>Monachini</taxon>
        <taxon>Neomonachus</taxon>
    </lineage>
</organism>
<name>A0A2Y9H0F5_NEOSC</name>
<dbReference type="RefSeq" id="XP_021544997.2">
    <property type="nucleotide sequence ID" value="XM_021689322.2"/>
</dbReference>
<accession>A0A2Y9H0F5</accession>
<evidence type="ECO:0000313" key="4">
    <source>
        <dbReference type="Proteomes" id="UP000248481"/>
    </source>
</evidence>
<dbReference type="KEGG" id="nsu:110579666"/>
<evidence type="ECO:0000256" key="1">
    <source>
        <dbReference type="ARBA" id="ARBA00009947"/>
    </source>
</evidence>
<protein>
    <submittedName>
        <fullName evidence="5">Testis-specific Y-encoded-like protein 3</fullName>
    </submittedName>
</protein>
<feature type="compositionally biased region" description="Gly residues" evidence="3">
    <location>
        <begin position="107"/>
        <end position="117"/>
    </location>
</feature>
<dbReference type="InParanoid" id="A0A2Y9H0F5"/>
<dbReference type="InterPro" id="IPR037231">
    <property type="entry name" value="NAP-like_sf"/>
</dbReference>
<dbReference type="InterPro" id="IPR002164">
    <property type="entry name" value="NAP_family"/>
</dbReference>
<evidence type="ECO:0000313" key="5">
    <source>
        <dbReference type="RefSeq" id="XP_021544997.2"/>
    </source>
</evidence>
<dbReference type="SUPFAM" id="SSF143113">
    <property type="entry name" value="NAP-like"/>
    <property type="match status" value="1"/>
</dbReference>
<dbReference type="AlphaFoldDB" id="A0A2Y9H0F5"/>
<dbReference type="Pfam" id="PF00956">
    <property type="entry name" value="NAP"/>
    <property type="match status" value="1"/>
</dbReference>
<dbReference type="GO" id="GO:0005634">
    <property type="term" value="C:nucleus"/>
    <property type="evidence" value="ECO:0007669"/>
    <property type="project" value="InterPro"/>
</dbReference>
<dbReference type="Gene3D" id="3.30.1120.90">
    <property type="entry name" value="Nucleosome assembly protein"/>
    <property type="match status" value="1"/>
</dbReference>
<evidence type="ECO:0000256" key="3">
    <source>
        <dbReference type="SAM" id="MobiDB-lite"/>
    </source>
</evidence>
<dbReference type="Gene3D" id="1.20.5.1500">
    <property type="match status" value="1"/>
</dbReference>
<feature type="compositionally biased region" description="Gly residues" evidence="3">
    <location>
        <begin position="44"/>
        <end position="54"/>
    </location>
</feature>
<reference evidence="5" key="1">
    <citation type="submission" date="2025-08" db="UniProtKB">
        <authorList>
            <consortium name="RefSeq"/>
        </authorList>
    </citation>
    <scope>IDENTIFICATION</scope>
    <source>
        <tissue evidence="5">Blood</tissue>
    </source>
</reference>
<keyword evidence="4" id="KW-1185">Reference proteome</keyword>
<dbReference type="Proteomes" id="UP000248481">
    <property type="component" value="Chromosome 10"/>
</dbReference>
<dbReference type="GO" id="GO:0006334">
    <property type="term" value="P:nucleosome assembly"/>
    <property type="evidence" value="ECO:0007669"/>
    <property type="project" value="InterPro"/>
</dbReference>
<dbReference type="PANTHER" id="PTHR11875">
    <property type="entry name" value="TESTIS-SPECIFIC Y-ENCODED PROTEIN"/>
    <property type="match status" value="1"/>
</dbReference>
<dbReference type="STRING" id="29088.A0A2Y9H0F5"/>
<feature type="region of interest" description="Disordered" evidence="3">
    <location>
        <begin position="1"/>
        <end position="145"/>
    </location>
</feature>
<gene>
    <name evidence="5" type="primary">LOC110579666</name>
</gene>
<evidence type="ECO:0000256" key="2">
    <source>
        <dbReference type="RuleBase" id="RU003876"/>
    </source>
</evidence>
<proteinExistence type="inferred from homology"/>
<comment type="similarity">
    <text evidence="1 2">Belongs to the nucleosome assembly protein (NAP) family.</text>
</comment>
<sequence length="385" mass="42508">MGREGRSAPLGDRASPPRAAPPLWRDPQCRPCTLRPSRPEAPAGDGGRGGGGGVCLEPPRARHQTSPLGSAKARHAGAPPPRDRPACSGAPGSGLARAGAPETCGSRGRGARAGGGGKAEEVTTGQGAIFMEEAEGWRSRSSGRSWRGELGGVWEEEELEVGAAAQQGPGPLNLDGPAVDPLEAIQWELEAGSAQADRAYLRLQRRFGRIRRLHLAPRSFVVQNIPGFWVTAFLNHPQLLAMIITRDEDMLCHPIHLEVRELRNARAQCKFKFRFWNNPCFRNKVLMKEYECRSLGPVVSVGTRIRGHPGQERPVLVQRDTVCSFFTWFSQHSLPEADKVAQIIKDLWPKPLQYHLLEDRPHRARRGLARWPTEPPPRLYKFQFG</sequence>